<dbReference type="EMBL" id="JBHSAP010000009">
    <property type="protein sequence ID" value="MFC4076926.1"/>
    <property type="molecule type" value="Genomic_DNA"/>
</dbReference>
<evidence type="ECO:0000313" key="3">
    <source>
        <dbReference type="Proteomes" id="UP001595843"/>
    </source>
</evidence>
<dbReference type="Proteomes" id="UP001595843">
    <property type="component" value="Unassembled WGS sequence"/>
</dbReference>
<dbReference type="GO" id="GO:0016757">
    <property type="term" value="F:glycosyltransferase activity"/>
    <property type="evidence" value="ECO:0007669"/>
    <property type="project" value="UniProtKB-KW"/>
</dbReference>
<keyword evidence="2" id="KW-0808">Transferase</keyword>
<comment type="caution">
    <text evidence="2">The sequence shown here is derived from an EMBL/GenBank/DDBJ whole genome shotgun (WGS) entry which is preliminary data.</text>
</comment>
<proteinExistence type="predicted"/>
<accession>A0ABV8JDC2</accession>
<sequence>MKLLYITSGGPSYAELDPNLIQAFRRLEKKLKDFHFQFYRPRVEPIATLFNRVQSFRPDVILSLRGAISGERVTQLRKMGIPVGLFVVDDPYLLRYHSRQVPPYTFMVTQESSCLSFYRKRKKPCIHLPLGVNEATYHPERVPEKYQSDICFVGSALPARLHTFDQMVDFLRKKKFVIVGRWWERLKHYKQLNHGIINQTIPSSETAKYYNGAKIVLNIHRTKNDVKGNPFGIPAFTPNNRTFDIAACRSFQLVSQRKELGRYYRLGEEVIAFKGIKDLKQKIEYYLAHDKERERIAARAYQRTLKDHTYEARLRSLIQVLQVRMNKQTR</sequence>
<dbReference type="Pfam" id="PF13524">
    <property type="entry name" value="Glyco_trans_1_2"/>
    <property type="match status" value="1"/>
</dbReference>
<dbReference type="EC" id="2.4.-.-" evidence="2"/>
<evidence type="ECO:0000313" key="2">
    <source>
        <dbReference type="EMBL" id="MFC4076926.1"/>
    </source>
</evidence>
<keyword evidence="2" id="KW-0328">Glycosyltransferase</keyword>
<feature type="domain" description="Spore protein YkvP/CgeB glycosyl transferase-like" evidence="1">
    <location>
        <begin position="166"/>
        <end position="318"/>
    </location>
</feature>
<dbReference type="InterPro" id="IPR055259">
    <property type="entry name" value="YkvP/CgeB_Glyco_trans-like"/>
</dbReference>
<keyword evidence="3" id="KW-1185">Reference proteome</keyword>
<organism evidence="2 3">
    <name type="scientific">Salinithrix halophila</name>
    <dbReference type="NCBI Taxonomy" id="1485204"/>
    <lineage>
        <taxon>Bacteria</taxon>
        <taxon>Bacillati</taxon>
        <taxon>Bacillota</taxon>
        <taxon>Bacilli</taxon>
        <taxon>Bacillales</taxon>
        <taxon>Thermoactinomycetaceae</taxon>
        <taxon>Salinithrix</taxon>
    </lineage>
</organism>
<reference evidence="3" key="1">
    <citation type="journal article" date="2019" name="Int. J. Syst. Evol. Microbiol.">
        <title>The Global Catalogue of Microorganisms (GCM) 10K type strain sequencing project: providing services to taxonomists for standard genome sequencing and annotation.</title>
        <authorList>
            <consortium name="The Broad Institute Genomics Platform"/>
            <consortium name="The Broad Institute Genome Sequencing Center for Infectious Disease"/>
            <person name="Wu L."/>
            <person name="Ma J."/>
        </authorList>
    </citation>
    <scope>NUCLEOTIDE SEQUENCE [LARGE SCALE GENOMIC DNA]</scope>
    <source>
        <strain evidence="3">IBRC-M 10813</strain>
    </source>
</reference>
<protein>
    <submittedName>
        <fullName evidence="2">Glycosyltransferase</fullName>
        <ecNumber evidence="2">2.4.-.-</ecNumber>
    </submittedName>
</protein>
<name>A0ABV8JDC2_9BACL</name>
<evidence type="ECO:0000259" key="1">
    <source>
        <dbReference type="Pfam" id="PF13524"/>
    </source>
</evidence>
<dbReference type="Gene3D" id="3.40.50.2000">
    <property type="entry name" value="Glycogen Phosphorylase B"/>
    <property type="match status" value="1"/>
</dbReference>
<dbReference type="RefSeq" id="WP_380704300.1">
    <property type="nucleotide sequence ID" value="NZ_JBHSAP010000009.1"/>
</dbReference>
<dbReference type="SUPFAM" id="SSF53756">
    <property type="entry name" value="UDP-Glycosyltransferase/glycogen phosphorylase"/>
    <property type="match status" value="1"/>
</dbReference>
<gene>
    <name evidence="2" type="ORF">ACFOUO_08885</name>
</gene>